<proteinExistence type="predicted"/>
<name>A0A6J6PAC1_9ZZZZ</name>
<dbReference type="EMBL" id="CAEZWO010000018">
    <property type="protein sequence ID" value="CAB4653534.1"/>
    <property type="molecule type" value="Genomic_DNA"/>
</dbReference>
<evidence type="ECO:0000313" key="1">
    <source>
        <dbReference type="EMBL" id="CAB4653534.1"/>
    </source>
</evidence>
<dbReference type="EMBL" id="CAFAZX010000060">
    <property type="protein sequence ID" value="CAB4844240.1"/>
    <property type="molecule type" value="Genomic_DNA"/>
</dbReference>
<accession>A0A6J6PAC1</accession>
<dbReference type="EMBL" id="CAFBMY010000078">
    <property type="protein sequence ID" value="CAB4925830.1"/>
    <property type="molecule type" value="Genomic_DNA"/>
</dbReference>
<evidence type="ECO:0000313" key="6">
    <source>
        <dbReference type="EMBL" id="CAB4925830.1"/>
    </source>
</evidence>
<evidence type="ECO:0000313" key="8">
    <source>
        <dbReference type="EMBL" id="CAB5077661.1"/>
    </source>
</evidence>
<organism evidence="2">
    <name type="scientific">freshwater metagenome</name>
    <dbReference type="NCBI Taxonomy" id="449393"/>
    <lineage>
        <taxon>unclassified sequences</taxon>
        <taxon>metagenomes</taxon>
        <taxon>ecological metagenomes</taxon>
    </lineage>
</organism>
<dbReference type="EMBL" id="CAFBOJ010000124">
    <property type="protein sequence ID" value="CAB4986096.1"/>
    <property type="molecule type" value="Genomic_DNA"/>
</dbReference>
<evidence type="ECO:0000313" key="3">
    <source>
        <dbReference type="EMBL" id="CAB4780905.1"/>
    </source>
</evidence>
<reference evidence="2" key="1">
    <citation type="submission" date="2020-05" db="EMBL/GenBank/DDBJ databases">
        <authorList>
            <person name="Chiriac C."/>
            <person name="Salcher M."/>
            <person name="Ghai R."/>
            <person name="Kavagutti S V."/>
        </authorList>
    </citation>
    <scope>NUCLEOTIDE SEQUENCE</scope>
</reference>
<sequence>MRPFALPDNYSQTAILVLGKQAPAEHLDNEALLEREKAPRVRLPLAEIVIAGLPAA</sequence>
<evidence type="ECO:0000313" key="7">
    <source>
        <dbReference type="EMBL" id="CAB4986096.1"/>
    </source>
</evidence>
<dbReference type="EMBL" id="CAFBRB010000193">
    <property type="protein sequence ID" value="CAB5077661.1"/>
    <property type="molecule type" value="Genomic_DNA"/>
</dbReference>
<dbReference type="EMBL" id="CAFABI010000112">
    <property type="protein sequence ID" value="CAB4831541.1"/>
    <property type="molecule type" value="Genomic_DNA"/>
</dbReference>
<evidence type="ECO:0000313" key="2">
    <source>
        <dbReference type="EMBL" id="CAB4696400.1"/>
    </source>
</evidence>
<dbReference type="EMBL" id="CAEZYB010000013">
    <property type="protein sequence ID" value="CAB4696400.1"/>
    <property type="molecule type" value="Genomic_DNA"/>
</dbReference>
<dbReference type="AlphaFoldDB" id="A0A6J6PAC1"/>
<evidence type="ECO:0000313" key="4">
    <source>
        <dbReference type="EMBL" id="CAB4831541.1"/>
    </source>
</evidence>
<dbReference type="EMBL" id="CAEZZR010000120">
    <property type="protein sequence ID" value="CAB4780905.1"/>
    <property type="molecule type" value="Genomic_DNA"/>
</dbReference>
<protein>
    <submittedName>
        <fullName evidence="2">Unannotated protein</fullName>
    </submittedName>
</protein>
<gene>
    <name evidence="1" type="ORF">UFOPK2254_00301</name>
    <name evidence="2" type="ORF">UFOPK2646_00201</name>
    <name evidence="3" type="ORF">UFOPK2907_01154</name>
    <name evidence="4" type="ORF">UFOPK3197_00954</name>
    <name evidence="5" type="ORF">UFOPK3241_01011</name>
    <name evidence="6" type="ORF">UFOPK3707_00598</name>
    <name evidence="7" type="ORF">UFOPK3937_01029</name>
    <name evidence="8" type="ORF">UFOPK4401_01300</name>
</gene>
<evidence type="ECO:0000313" key="5">
    <source>
        <dbReference type="EMBL" id="CAB4844240.1"/>
    </source>
</evidence>